<keyword evidence="1" id="KW-0597">Phosphoprotein</keyword>
<gene>
    <name evidence="3" type="ORF">SBA5_1280005</name>
</gene>
<feature type="domain" description="Response regulatory" evidence="2">
    <location>
        <begin position="1"/>
        <end position="85"/>
    </location>
</feature>
<dbReference type="AlphaFoldDB" id="A0A2N9L439"/>
<reference evidence="4" key="1">
    <citation type="submission" date="2018-02" db="EMBL/GenBank/DDBJ databases">
        <authorList>
            <person name="Hausmann B."/>
        </authorList>
    </citation>
    <scope>NUCLEOTIDE SEQUENCE [LARGE SCALE GENOMIC DNA]</scope>
    <source>
        <strain evidence="4">Peat soil MAG SbA5</strain>
    </source>
</reference>
<dbReference type="InterPro" id="IPR001789">
    <property type="entry name" value="Sig_transdc_resp-reg_receiver"/>
</dbReference>
<protein>
    <recommendedName>
        <fullName evidence="2">Response regulatory domain-containing protein</fullName>
    </recommendedName>
</protein>
<dbReference type="Proteomes" id="UP000239735">
    <property type="component" value="Unassembled WGS sequence"/>
</dbReference>
<name>A0A2N9L439_9BACT</name>
<evidence type="ECO:0000256" key="1">
    <source>
        <dbReference type="PROSITE-ProRule" id="PRU00169"/>
    </source>
</evidence>
<dbReference type="GO" id="GO:0000160">
    <property type="term" value="P:phosphorelay signal transduction system"/>
    <property type="evidence" value="ECO:0007669"/>
    <property type="project" value="InterPro"/>
</dbReference>
<evidence type="ECO:0000259" key="2">
    <source>
        <dbReference type="PROSITE" id="PS50110"/>
    </source>
</evidence>
<proteinExistence type="predicted"/>
<dbReference type="SUPFAM" id="SSF52172">
    <property type="entry name" value="CheY-like"/>
    <property type="match status" value="1"/>
</dbReference>
<sequence length="85" mass="9224">MPTHAAYRGEIAIEMARNFHPDLLITDVVMPGISGIEAAIQVRDMLPACKVLLFSGQLAAQGLVKWRANGIKNSNYSPSPFTPTN</sequence>
<evidence type="ECO:0000313" key="4">
    <source>
        <dbReference type="Proteomes" id="UP000239735"/>
    </source>
</evidence>
<dbReference type="PROSITE" id="PS50110">
    <property type="entry name" value="RESPONSE_REGULATORY"/>
    <property type="match status" value="1"/>
</dbReference>
<dbReference type="EMBL" id="OKRB01000033">
    <property type="protein sequence ID" value="SPE18058.1"/>
    <property type="molecule type" value="Genomic_DNA"/>
</dbReference>
<dbReference type="InterPro" id="IPR011006">
    <property type="entry name" value="CheY-like_superfamily"/>
</dbReference>
<dbReference type="Pfam" id="PF00072">
    <property type="entry name" value="Response_reg"/>
    <property type="match status" value="1"/>
</dbReference>
<feature type="modified residue" description="4-aspartylphosphate" evidence="1">
    <location>
        <position position="27"/>
    </location>
</feature>
<dbReference type="OrthoDB" id="119525at2"/>
<accession>A0A2N9L439</accession>
<dbReference type="Gene3D" id="3.40.50.2300">
    <property type="match status" value="1"/>
</dbReference>
<evidence type="ECO:0000313" key="3">
    <source>
        <dbReference type="EMBL" id="SPE18058.1"/>
    </source>
</evidence>
<organism evidence="3 4">
    <name type="scientific">Candidatus Sulfuritelmatomonas gaucii</name>
    <dbReference type="NCBI Taxonomy" id="2043161"/>
    <lineage>
        <taxon>Bacteria</taxon>
        <taxon>Pseudomonadati</taxon>
        <taxon>Acidobacteriota</taxon>
        <taxon>Terriglobia</taxon>
        <taxon>Terriglobales</taxon>
        <taxon>Acidobacteriaceae</taxon>
        <taxon>Candidatus Sulfuritelmatomonas</taxon>
    </lineage>
</organism>